<dbReference type="Proteomes" id="UP000078546">
    <property type="component" value="Unassembled WGS sequence"/>
</dbReference>
<evidence type="ECO:0000313" key="1">
    <source>
        <dbReference type="EMBL" id="SBS83472.1"/>
    </source>
</evidence>
<sequence>MKNNPYESNITVLKTSNGTNVMNPVIFGKCDAAECSNNAHWITPKKKQSQHINVHNTYKQLHLQNGNSHLYRHL</sequence>
<protein>
    <submittedName>
        <fullName evidence="1">Uncharacterized protein</fullName>
    </submittedName>
</protein>
<dbReference type="Proteomes" id="UP000078560">
    <property type="component" value="Unassembled WGS sequence"/>
</dbReference>
<proteinExistence type="predicted"/>
<reference evidence="1" key="2">
    <citation type="submission" date="2016-05" db="EMBL/GenBank/DDBJ databases">
        <authorList>
            <person name="Lavstsen T."/>
            <person name="Jespersen J.S."/>
        </authorList>
    </citation>
    <scope>NUCLEOTIDE SEQUENCE [LARGE SCALE GENOMIC DNA]</scope>
</reference>
<gene>
    <name evidence="1" type="ORF">POVCU1_008930</name>
    <name evidence="2" type="ORF">POVCU2_0068980</name>
</gene>
<dbReference type="AlphaFoldDB" id="A0A1A8VSM2"/>
<evidence type="ECO:0000313" key="4">
    <source>
        <dbReference type="Proteomes" id="UP000078560"/>
    </source>
</evidence>
<evidence type="ECO:0000313" key="3">
    <source>
        <dbReference type="Proteomes" id="UP000078546"/>
    </source>
</evidence>
<dbReference type="EMBL" id="FLQU01001142">
    <property type="protein sequence ID" value="SBS91648.1"/>
    <property type="molecule type" value="Genomic_DNA"/>
</dbReference>
<evidence type="ECO:0000313" key="2">
    <source>
        <dbReference type="EMBL" id="SBS91648.1"/>
    </source>
</evidence>
<accession>A0A1A8VSM2</accession>
<organism evidence="1 3">
    <name type="scientific">Plasmodium ovale curtisi</name>
    <dbReference type="NCBI Taxonomy" id="864141"/>
    <lineage>
        <taxon>Eukaryota</taxon>
        <taxon>Sar</taxon>
        <taxon>Alveolata</taxon>
        <taxon>Apicomplexa</taxon>
        <taxon>Aconoidasida</taxon>
        <taxon>Haemosporida</taxon>
        <taxon>Plasmodiidae</taxon>
        <taxon>Plasmodium</taxon>
        <taxon>Plasmodium (Plasmodium)</taxon>
    </lineage>
</organism>
<dbReference type="EMBL" id="FLQV01000158">
    <property type="protein sequence ID" value="SBS83472.1"/>
    <property type="molecule type" value="Genomic_DNA"/>
</dbReference>
<name>A0A1A8VSM2_PLAOA</name>
<reference evidence="3 4" key="1">
    <citation type="submission" date="2016-05" db="EMBL/GenBank/DDBJ databases">
        <authorList>
            <person name="Naeem Raeece"/>
        </authorList>
    </citation>
    <scope>NUCLEOTIDE SEQUENCE [LARGE SCALE GENOMIC DNA]</scope>
</reference>